<organism evidence="2 3">
    <name type="scientific">Bifidobacterium boum</name>
    <dbReference type="NCBI Taxonomy" id="78343"/>
    <lineage>
        <taxon>Bacteria</taxon>
        <taxon>Bacillati</taxon>
        <taxon>Actinomycetota</taxon>
        <taxon>Actinomycetes</taxon>
        <taxon>Bifidobacteriales</taxon>
        <taxon>Bifidobacteriaceae</taxon>
        <taxon>Bifidobacterium</taxon>
    </lineage>
</organism>
<dbReference type="AlphaFoldDB" id="A0A086ZFA6"/>
<sequence length="97" mass="9996">MDTILASTSGLLARLWNWTLNLDGGLQIVLVLLACVASGACAIVGRRMQAPSPMDQGGAIAARTVLAVVCYILGIVCMLAMLFGLAAVFAPLIGLAH</sequence>
<dbReference type="EMBL" id="JGYQ01000018">
    <property type="protein sequence ID" value="KFI45206.1"/>
    <property type="molecule type" value="Genomic_DNA"/>
</dbReference>
<reference evidence="2 3" key="1">
    <citation type="submission" date="2014-03" db="EMBL/GenBank/DDBJ databases">
        <title>Genomics of Bifidobacteria.</title>
        <authorList>
            <person name="Ventura M."/>
            <person name="Milani C."/>
            <person name="Lugli G.A."/>
        </authorList>
    </citation>
    <scope>NUCLEOTIDE SEQUENCE [LARGE SCALE GENOMIC DNA]</scope>
    <source>
        <strain evidence="2 3">LMG 10736</strain>
    </source>
</reference>
<keyword evidence="1" id="KW-0472">Membrane</keyword>
<proteinExistence type="predicted"/>
<dbReference type="OrthoDB" id="3240137at2"/>
<keyword evidence="3" id="KW-1185">Reference proteome</keyword>
<accession>A0A086ZFA6</accession>
<comment type="caution">
    <text evidence="2">The sequence shown here is derived from an EMBL/GenBank/DDBJ whole genome shotgun (WGS) entry which is preliminary data.</text>
</comment>
<name>A0A086ZFA6_9BIFI</name>
<dbReference type="GeneID" id="303204771"/>
<protein>
    <submittedName>
        <fullName evidence="2">Uncharacterized protein</fullName>
    </submittedName>
</protein>
<evidence type="ECO:0000313" key="2">
    <source>
        <dbReference type="EMBL" id="KFI45206.1"/>
    </source>
</evidence>
<keyword evidence="1" id="KW-0812">Transmembrane</keyword>
<feature type="transmembrane region" description="Helical" evidence="1">
    <location>
        <begin position="65"/>
        <end position="93"/>
    </location>
</feature>
<gene>
    <name evidence="2" type="ORF">BBOU_1672</name>
</gene>
<keyword evidence="1" id="KW-1133">Transmembrane helix</keyword>
<dbReference type="RefSeq" id="WP_026503226.1">
    <property type="nucleotide sequence ID" value="NZ_JGYQ01000018.1"/>
</dbReference>
<evidence type="ECO:0000256" key="1">
    <source>
        <dbReference type="SAM" id="Phobius"/>
    </source>
</evidence>
<evidence type="ECO:0000313" key="3">
    <source>
        <dbReference type="Proteomes" id="UP000029093"/>
    </source>
</evidence>
<dbReference type="Proteomes" id="UP000029093">
    <property type="component" value="Unassembled WGS sequence"/>
</dbReference>
<feature type="transmembrane region" description="Helical" evidence="1">
    <location>
        <begin position="24"/>
        <end position="44"/>
    </location>
</feature>